<evidence type="ECO:0000313" key="2">
    <source>
        <dbReference type="EMBL" id="ABO60614.1"/>
    </source>
</evidence>
<accession>A4JWG1</accession>
<gene>
    <name evidence="2" type="ordered locus">Bcep1808_7744</name>
</gene>
<keyword evidence="2" id="KW-0614">Plasmid</keyword>
<feature type="signal peptide" evidence="1">
    <location>
        <begin position="1"/>
        <end position="19"/>
    </location>
</feature>
<name>A4JWG1_BURVG</name>
<reference evidence="2 3" key="1">
    <citation type="submission" date="2007-03" db="EMBL/GenBank/DDBJ databases">
        <title>Complete sequence of plasmid pBVIE05 of Burkholderia vietnamiensis G4.</title>
        <authorList>
            <consortium name="US DOE Joint Genome Institute"/>
            <person name="Copeland A."/>
            <person name="Lucas S."/>
            <person name="Lapidus A."/>
            <person name="Barry K."/>
            <person name="Detter J.C."/>
            <person name="Glavina del Rio T."/>
            <person name="Hammon N."/>
            <person name="Israni S."/>
            <person name="Dalin E."/>
            <person name="Tice H."/>
            <person name="Pitluck S."/>
            <person name="Chain P."/>
            <person name="Malfatti S."/>
            <person name="Shin M."/>
            <person name="Vergez L."/>
            <person name="Schmutz J."/>
            <person name="Larimer F."/>
            <person name="Land M."/>
            <person name="Hauser L."/>
            <person name="Kyrpides N."/>
            <person name="Tiedje J."/>
            <person name="Richardson P."/>
        </authorList>
    </citation>
    <scope>NUCLEOTIDE SEQUENCE [LARGE SCALE GENOMIC DNA]</scope>
    <source>
        <strain evidence="3">G4 / LMG 22486</strain>
        <plasmid evidence="2 3">pBVIE05</plasmid>
    </source>
</reference>
<dbReference type="KEGG" id="bvi:Bcep1808_7744"/>
<feature type="chain" id="PRO_5002671262" evidence="1">
    <location>
        <begin position="20"/>
        <end position="141"/>
    </location>
</feature>
<geneLocation type="plasmid" evidence="2 3">
    <name>pBVIE05</name>
</geneLocation>
<organism evidence="2 3">
    <name type="scientific">Burkholderia vietnamiensis (strain G4 / LMG 22486)</name>
    <name type="common">Burkholderia cepacia (strain R1808)</name>
    <dbReference type="NCBI Taxonomy" id="269482"/>
    <lineage>
        <taxon>Bacteria</taxon>
        <taxon>Pseudomonadati</taxon>
        <taxon>Pseudomonadota</taxon>
        <taxon>Betaproteobacteria</taxon>
        <taxon>Burkholderiales</taxon>
        <taxon>Burkholderiaceae</taxon>
        <taxon>Burkholderia</taxon>
        <taxon>Burkholderia cepacia complex</taxon>
    </lineage>
</organism>
<dbReference type="EMBL" id="CP000621">
    <property type="protein sequence ID" value="ABO60614.1"/>
    <property type="molecule type" value="Genomic_DNA"/>
</dbReference>
<dbReference type="AlphaFoldDB" id="A4JWG1"/>
<sequence length="141" mass="15424">MKRFVIAALLASLAAPAFADTDDLDRGVRDAVTAFRSGSDADALVTRAQLCYSGVDTHGGRDKSAGDQLDYCFAFEMTSARLLNKAGRVPHDSPKYFSNQEIATRAAYNLERARVLSLPEEFNPYIITRAKYVGGKIKDLS</sequence>
<evidence type="ECO:0000313" key="3">
    <source>
        <dbReference type="Proteomes" id="UP000002287"/>
    </source>
</evidence>
<dbReference type="HOGENOM" id="CLU_1821793_0_0_4"/>
<proteinExistence type="predicted"/>
<dbReference type="Proteomes" id="UP000002287">
    <property type="component" value="Plasmid pBVIE05"/>
</dbReference>
<protein>
    <submittedName>
        <fullName evidence="2">Uncharacterized protein</fullName>
    </submittedName>
</protein>
<keyword evidence="1" id="KW-0732">Signal</keyword>
<evidence type="ECO:0000256" key="1">
    <source>
        <dbReference type="SAM" id="SignalP"/>
    </source>
</evidence>